<evidence type="ECO:0000313" key="2">
    <source>
        <dbReference type="EMBL" id="SEA64596.1"/>
    </source>
</evidence>
<feature type="region of interest" description="Disordered" evidence="1">
    <location>
        <begin position="1"/>
        <end position="36"/>
    </location>
</feature>
<keyword evidence="3" id="KW-1185">Reference proteome</keyword>
<reference evidence="2 3" key="1">
    <citation type="submission" date="2016-10" db="EMBL/GenBank/DDBJ databases">
        <authorList>
            <person name="de Groot N.N."/>
        </authorList>
    </citation>
    <scope>NUCLEOTIDE SEQUENCE [LARGE SCALE GENOMIC DNA]</scope>
    <source>
        <strain evidence="2 3">Vu-144</strain>
    </source>
</reference>
<evidence type="ECO:0000256" key="1">
    <source>
        <dbReference type="SAM" id="MobiDB-lite"/>
    </source>
</evidence>
<dbReference type="EMBL" id="FNQY01000038">
    <property type="protein sequence ID" value="SEA64596.1"/>
    <property type="molecule type" value="Genomic_DNA"/>
</dbReference>
<dbReference type="Proteomes" id="UP000199041">
    <property type="component" value="Unassembled WGS sequence"/>
</dbReference>
<protein>
    <submittedName>
        <fullName evidence="2">Uncharacterized protein</fullName>
    </submittedName>
</protein>
<evidence type="ECO:0000313" key="3">
    <source>
        <dbReference type="Proteomes" id="UP000199041"/>
    </source>
</evidence>
<dbReference type="OrthoDB" id="1264301at2"/>
<gene>
    <name evidence="2" type="ORF">SAMN05192529_1387</name>
</gene>
<name>A0A1H4CWI6_9BACT</name>
<proteinExistence type="predicted"/>
<organism evidence="2 3">
    <name type="scientific">Arachidicoccus rhizosphaerae</name>
    <dbReference type="NCBI Taxonomy" id="551991"/>
    <lineage>
        <taxon>Bacteria</taxon>
        <taxon>Pseudomonadati</taxon>
        <taxon>Bacteroidota</taxon>
        <taxon>Chitinophagia</taxon>
        <taxon>Chitinophagales</taxon>
        <taxon>Chitinophagaceae</taxon>
        <taxon>Arachidicoccus</taxon>
    </lineage>
</organism>
<feature type="compositionally biased region" description="Basic and acidic residues" evidence="1">
    <location>
        <begin position="7"/>
        <end position="20"/>
    </location>
</feature>
<dbReference type="AlphaFoldDB" id="A0A1H4CWI6"/>
<accession>A0A1H4CWI6</accession>
<dbReference type="RefSeq" id="WP_091401366.1">
    <property type="nucleotide sequence ID" value="NZ_FNQY01000038.1"/>
</dbReference>
<sequence>MLFGKKKSQDREAKEGRQDTRQSFAGGAENPFLKPGDIIRLKSRDGKFQVASTDHEGFTVINYPTKRGSSKPIRCQWEDFRHWSRQ</sequence>